<evidence type="ECO:0000313" key="1">
    <source>
        <dbReference type="EMBL" id="AAQ91702.1"/>
    </source>
</evidence>
<reference evidence="2" key="2">
    <citation type="journal article" date="1996" name="Virus Genes">
        <title>The putative LEF-1 proteins from two distinct Choristoneura fumiferana multiple nucleopolyhedroviruses share domain homology to eukaryotic primases.</title>
        <authorList>
            <person name="Barrett J.W."/>
            <person name="Lauzon H.A."/>
            <person name="Mercuri P.S."/>
            <person name="Krell P.J."/>
            <person name="Sohi S.S."/>
            <person name="Arif B.M."/>
        </authorList>
    </citation>
    <scope>NUCLEOTIDE SEQUENCE [LARGE SCALE GENOMIC DNA]</scope>
</reference>
<reference evidence="2" key="1">
    <citation type="journal article" date="1995" name="J. Gen. Virol.">
        <title>Characterization, sequencing and phylogeny of the ecdysteroid UDP-glucosyltransferase gene from two distinct nuclear polyhedrosis viruses isolated from Choristoneura fumiferana.</title>
        <authorList>
            <person name="Barrett J.W."/>
            <person name="Krell P.J."/>
            <person name="Arif B.M."/>
        </authorList>
    </citation>
    <scope>NUCLEOTIDE SEQUENCE [LARGE SCALE GENOMIC DNA]</scope>
</reference>
<reference evidence="1 2" key="4">
    <citation type="journal article" date="2000" name="Virology">
        <title>Characterization of an overexpressed spindle protein during a baculovirus infection.</title>
        <authorList>
            <person name="Li X."/>
            <person name="Barrett J."/>
            <person name="Pang A."/>
            <person name="Klose R.J."/>
            <person name="Krell P.J."/>
            <person name="Arif B.M."/>
        </authorList>
    </citation>
    <scope>NUCLEOTIDE SEQUENCE [LARGE SCALE GENOMIC DNA]</scope>
</reference>
<sequence>MKQNKQLTRRSERLAVRGPVCYNYKRLYAKCMSHSMARQAIAYLVQNKVPIVTESKREMVFTDYVSLYDAHDVKNLYKHVVLYSKAHNAVIKLMASAAWSKYYTCHLRERHAATTMCPDMFLSAPRPVYVPNLQTYLRGNVFKFLPGKPLSLERVASLSASAKQCILLQIRCWIEKLYANDMFVDKPAESMLRDMLYDDSTGQLHFVDFENYNKIFRYQHNNNAIILQEFENLFKSV</sequence>
<proteinExistence type="predicted"/>
<dbReference type="Proteomes" id="UP000202937">
    <property type="component" value="Segment"/>
</dbReference>
<organismHost>
    <name type="scientific">Lepidoptera</name>
    <name type="common">moths &amp; butterflies</name>
    <dbReference type="NCBI Taxonomy" id="7088"/>
</organismHost>
<protein>
    <submittedName>
        <fullName evidence="1">Uncharacterized protein</fullName>
    </submittedName>
</protein>
<dbReference type="OrthoDB" id="35635at10239"/>
<dbReference type="RefSeq" id="NP_932725.1">
    <property type="nucleotide sequence ID" value="NC_005137.2"/>
</dbReference>
<dbReference type="GeneID" id="2943776"/>
<reference evidence="1 2" key="5">
    <citation type="journal article" date="2005" name="J. Gen. Virol.">
        <title>Gene organization and sequencing of the Choristoneura fumiferana defective nucleopolyhedrovirus genome.</title>
        <authorList>
            <person name="Lauzon H.A."/>
            <person name="Jamieson P.B."/>
            <person name="Krell P.J."/>
            <person name="Arif B.M."/>
        </authorList>
    </citation>
    <scope>NUCLEOTIDE SEQUENCE [LARGE SCALE GENOMIC DNA]</scope>
</reference>
<keyword evidence="2" id="KW-1185">Reference proteome</keyword>
<dbReference type="EMBL" id="AY327402">
    <property type="protein sequence ID" value="AAQ91702.1"/>
    <property type="molecule type" value="Genomic_DNA"/>
</dbReference>
<reference evidence="2" key="3">
    <citation type="journal article" date="1999" name="J. Gen. Virol.">
        <title>Molecular analysis of the p48 gene of Choristoneura fumiferana multicapsid nucleopolyhedroviruses CfMNPV and CfDEFNPV.</title>
        <authorList>
            <person name="Li X."/>
            <person name="Lauzon H.A."/>
            <person name="Sohi S.S."/>
            <person name="Palli S.R."/>
            <person name="Retnakaran A."/>
            <person name="Arif B.M."/>
        </authorList>
    </citation>
    <scope>NUCLEOTIDE SEQUENCE [LARGE SCALE GENOMIC DNA]</scope>
</reference>
<dbReference type="KEGG" id="vg:2943776"/>
<evidence type="ECO:0000313" key="2">
    <source>
        <dbReference type="Proteomes" id="UP000202937"/>
    </source>
</evidence>
<organism evidence="1 2">
    <name type="scientific">Choristoneura fumiferana defective polyhedrosis virus</name>
    <name type="common">Cfdef</name>
    <dbReference type="NCBI Taxonomy" id="74660"/>
    <lineage>
        <taxon>Viruses</taxon>
        <taxon>Viruses incertae sedis</taxon>
        <taxon>Naldaviricetes</taxon>
        <taxon>Lefavirales</taxon>
        <taxon>Baculoviridae</taxon>
        <taxon>Alphabaculovirus</taxon>
        <taxon>Alphabaculovirus alterchofumiferanae</taxon>
    </lineage>
</organism>
<accession>Q6VTM3</accession>
<name>Q6VTM3_NPVCD</name>